<dbReference type="AlphaFoldDB" id="A0AAN5CQM7"/>
<reference evidence="2" key="1">
    <citation type="submission" date="2022-10" db="EMBL/GenBank/DDBJ databases">
        <title>Genome assembly of Pristionchus species.</title>
        <authorList>
            <person name="Yoshida K."/>
            <person name="Sommer R.J."/>
        </authorList>
    </citation>
    <scope>NUCLEOTIDE SEQUENCE [LARGE SCALE GENOMIC DNA]</scope>
    <source>
        <strain evidence="2">RS5460</strain>
    </source>
</reference>
<proteinExistence type="predicted"/>
<gene>
    <name evidence="1" type="ORF">PMAYCL1PPCAC_18835</name>
</gene>
<dbReference type="Proteomes" id="UP001328107">
    <property type="component" value="Unassembled WGS sequence"/>
</dbReference>
<keyword evidence="2" id="KW-1185">Reference proteome</keyword>
<protein>
    <submittedName>
        <fullName evidence="1">Uncharacterized protein</fullName>
    </submittedName>
</protein>
<feature type="non-terminal residue" evidence="1">
    <location>
        <position position="173"/>
    </location>
</feature>
<comment type="caution">
    <text evidence="1">The sequence shown here is derived from an EMBL/GenBank/DDBJ whole genome shotgun (WGS) entry which is preliminary data.</text>
</comment>
<feature type="non-terminal residue" evidence="1">
    <location>
        <position position="1"/>
    </location>
</feature>
<evidence type="ECO:0000313" key="2">
    <source>
        <dbReference type="Proteomes" id="UP001328107"/>
    </source>
</evidence>
<sequence>ARKFGFIPDSLQGRRGLEASESLLLALQRGEDYRSPFLLLHGRDALVRLDEIAYSSLSERDLLHHRSVGQTLHLASLHRRLLGIVDECCHTGRGGGFGASGDPRLGSGCKTIVGLLRLAGLAGVLGSSRKGVDDLPIDVQSSRLQFGQSDRTEPRVGGRGSGTGTVHLGIGGC</sequence>
<accession>A0AAN5CQM7</accession>
<name>A0AAN5CQM7_9BILA</name>
<dbReference type="EMBL" id="BTRK01000004">
    <property type="protein sequence ID" value="GMR48640.1"/>
    <property type="molecule type" value="Genomic_DNA"/>
</dbReference>
<evidence type="ECO:0000313" key="1">
    <source>
        <dbReference type="EMBL" id="GMR48640.1"/>
    </source>
</evidence>
<organism evidence="1 2">
    <name type="scientific">Pristionchus mayeri</name>
    <dbReference type="NCBI Taxonomy" id="1317129"/>
    <lineage>
        <taxon>Eukaryota</taxon>
        <taxon>Metazoa</taxon>
        <taxon>Ecdysozoa</taxon>
        <taxon>Nematoda</taxon>
        <taxon>Chromadorea</taxon>
        <taxon>Rhabditida</taxon>
        <taxon>Rhabditina</taxon>
        <taxon>Diplogasteromorpha</taxon>
        <taxon>Diplogasteroidea</taxon>
        <taxon>Neodiplogasteridae</taxon>
        <taxon>Pristionchus</taxon>
    </lineage>
</organism>